<dbReference type="InterPro" id="IPR036388">
    <property type="entry name" value="WH-like_DNA-bd_sf"/>
</dbReference>
<keyword evidence="3" id="KW-0238">DNA-binding</keyword>
<name>A0A8J7WIP0_9ACTN</name>
<dbReference type="InterPro" id="IPR000847">
    <property type="entry name" value="LysR_HTH_N"/>
</dbReference>
<dbReference type="EMBL" id="JAGSXH010000017">
    <property type="protein sequence ID" value="MBS2962921.1"/>
    <property type="molecule type" value="Genomic_DNA"/>
</dbReference>
<evidence type="ECO:0000259" key="5">
    <source>
        <dbReference type="PROSITE" id="PS50931"/>
    </source>
</evidence>
<comment type="caution">
    <text evidence="6">The sequence shown here is derived from an EMBL/GenBank/DDBJ whole genome shotgun (WGS) entry which is preliminary data.</text>
</comment>
<evidence type="ECO:0000256" key="3">
    <source>
        <dbReference type="ARBA" id="ARBA00023125"/>
    </source>
</evidence>
<dbReference type="Gene3D" id="1.10.10.10">
    <property type="entry name" value="Winged helix-like DNA-binding domain superfamily/Winged helix DNA-binding domain"/>
    <property type="match status" value="1"/>
</dbReference>
<proteinExistence type="inferred from homology"/>
<dbReference type="SUPFAM" id="SSF53850">
    <property type="entry name" value="Periplasmic binding protein-like II"/>
    <property type="match status" value="1"/>
</dbReference>
<dbReference type="GO" id="GO:0032993">
    <property type="term" value="C:protein-DNA complex"/>
    <property type="evidence" value="ECO:0007669"/>
    <property type="project" value="TreeGrafter"/>
</dbReference>
<dbReference type="PRINTS" id="PR00039">
    <property type="entry name" value="HTHLYSR"/>
</dbReference>
<dbReference type="SUPFAM" id="SSF46785">
    <property type="entry name" value="Winged helix' DNA-binding domain"/>
    <property type="match status" value="1"/>
</dbReference>
<dbReference type="Pfam" id="PF03466">
    <property type="entry name" value="LysR_substrate"/>
    <property type="match status" value="1"/>
</dbReference>
<keyword evidence="4" id="KW-0804">Transcription</keyword>
<dbReference type="PROSITE" id="PS50931">
    <property type="entry name" value="HTH_LYSR"/>
    <property type="match status" value="1"/>
</dbReference>
<dbReference type="CDD" id="cd08414">
    <property type="entry name" value="PBP2_LTTR_aromatics_like"/>
    <property type="match status" value="1"/>
</dbReference>
<dbReference type="InterPro" id="IPR005119">
    <property type="entry name" value="LysR_subst-bd"/>
</dbReference>
<dbReference type="PANTHER" id="PTHR30346:SF29">
    <property type="entry name" value="LYSR SUBSTRATE-BINDING"/>
    <property type="match status" value="1"/>
</dbReference>
<dbReference type="Gene3D" id="3.40.190.10">
    <property type="entry name" value="Periplasmic binding protein-like II"/>
    <property type="match status" value="2"/>
</dbReference>
<evidence type="ECO:0000313" key="7">
    <source>
        <dbReference type="Proteomes" id="UP000677913"/>
    </source>
</evidence>
<accession>A0A8J7WIP0</accession>
<dbReference type="InterPro" id="IPR036390">
    <property type="entry name" value="WH_DNA-bd_sf"/>
</dbReference>
<keyword evidence="2" id="KW-0805">Transcription regulation</keyword>
<dbReference type="PANTHER" id="PTHR30346">
    <property type="entry name" value="TRANSCRIPTIONAL DUAL REGULATOR HCAR-RELATED"/>
    <property type="match status" value="1"/>
</dbReference>
<reference evidence="6" key="1">
    <citation type="submission" date="2021-04" db="EMBL/GenBank/DDBJ databases">
        <title>Genome based classification of Actinospica acidithermotolerans sp. nov., an actinobacterium isolated from an Indonesian hot spring.</title>
        <authorList>
            <person name="Kusuma A.B."/>
            <person name="Putra K.E."/>
            <person name="Nafisah S."/>
            <person name="Loh J."/>
            <person name="Nouioui I."/>
            <person name="Goodfellow M."/>
        </authorList>
    </citation>
    <scope>NUCLEOTIDE SEQUENCE</scope>
    <source>
        <strain evidence="6">DSM 45618</strain>
    </source>
</reference>
<dbReference type="RefSeq" id="WP_211466113.1">
    <property type="nucleotide sequence ID" value="NZ_JAGSXH010000017.1"/>
</dbReference>
<sequence>MDLPLSTLQTIRTVAERRSFTAAAAVLGYTQSAVSRQIAAAERDLGVALFERAPRGVQLTRAGGLVLRQIVIALDALDRAERMLADKPRHVRRVRVGAVSVAGTALLPRSIAALRQMEPDLEISTREGTTPALVRGVRAGTLDVALITGRPPFRSPDQEHPPLQQHTVIDTALALAVPSASRHAGPEPVTLESLEGESWIASRSSEDEPQLGVWPGLPGRPTVQHWTRDWATKLGLVAQGAGITTVPADFLPAVPPGVTITRIDGVPAEIRRVSLAHARDLDPTVVASLVRAMREAAATLVTERREWT</sequence>
<dbReference type="Pfam" id="PF00126">
    <property type="entry name" value="HTH_1"/>
    <property type="match status" value="1"/>
</dbReference>
<evidence type="ECO:0000256" key="1">
    <source>
        <dbReference type="ARBA" id="ARBA00009437"/>
    </source>
</evidence>
<evidence type="ECO:0000256" key="2">
    <source>
        <dbReference type="ARBA" id="ARBA00023015"/>
    </source>
</evidence>
<dbReference type="Proteomes" id="UP000677913">
    <property type="component" value="Unassembled WGS sequence"/>
</dbReference>
<feature type="domain" description="HTH lysR-type" evidence="5">
    <location>
        <begin position="1"/>
        <end position="60"/>
    </location>
</feature>
<evidence type="ECO:0000313" key="6">
    <source>
        <dbReference type="EMBL" id="MBS2962921.1"/>
    </source>
</evidence>
<dbReference type="AlphaFoldDB" id="A0A8J7WIP0"/>
<dbReference type="GO" id="GO:0003700">
    <property type="term" value="F:DNA-binding transcription factor activity"/>
    <property type="evidence" value="ECO:0007669"/>
    <property type="project" value="InterPro"/>
</dbReference>
<dbReference type="FunFam" id="1.10.10.10:FF:000001">
    <property type="entry name" value="LysR family transcriptional regulator"/>
    <property type="match status" value="1"/>
</dbReference>
<evidence type="ECO:0000256" key="4">
    <source>
        <dbReference type="ARBA" id="ARBA00023163"/>
    </source>
</evidence>
<keyword evidence="7" id="KW-1185">Reference proteome</keyword>
<comment type="similarity">
    <text evidence="1">Belongs to the LysR transcriptional regulatory family.</text>
</comment>
<protein>
    <submittedName>
        <fullName evidence="6">LysR family transcriptional regulator</fullName>
    </submittedName>
</protein>
<gene>
    <name evidence="6" type="ORF">KGA66_07695</name>
</gene>
<dbReference type="GO" id="GO:0003677">
    <property type="term" value="F:DNA binding"/>
    <property type="evidence" value="ECO:0007669"/>
    <property type="project" value="UniProtKB-KW"/>
</dbReference>
<organism evidence="6 7">
    <name type="scientific">Actinocrinis puniceicyclus</name>
    <dbReference type="NCBI Taxonomy" id="977794"/>
    <lineage>
        <taxon>Bacteria</taxon>
        <taxon>Bacillati</taxon>
        <taxon>Actinomycetota</taxon>
        <taxon>Actinomycetes</taxon>
        <taxon>Catenulisporales</taxon>
        <taxon>Actinospicaceae</taxon>
        <taxon>Actinocrinis</taxon>
    </lineage>
</organism>